<dbReference type="GO" id="GO:0000272">
    <property type="term" value="P:polysaccharide catabolic process"/>
    <property type="evidence" value="ECO:0007669"/>
    <property type="project" value="UniProtKB-KW"/>
</dbReference>
<evidence type="ECO:0000259" key="5">
    <source>
        <dbReference type="PROSITE" id="PS51164"/>
    </source>
</evidence>
<evidence type="ECO:0000256" key="2">
    <source>
        <dbReference type="ARBA" id="ARBA00022729"/>
    </source>
</evidence>
<reference evidence="6 7" key="1">
    <citation type="journal article" date="2019" name="Mol. Biol. Evol.">
        <title>Blast fungal genomes show frequent chromosomal changes, gene gains and losses, and effector gene turnover.</title>
        <authorList>
            <person name="Gomez Luciano L.B."/>
            <person name="Jason Tsai I."/>
            <person name="Chuma I."/>
            <person name="Tosa Y."/>
            <person name="Chen Y.H."/>
            <person name="Li J.Y."/>
            <person name="Li M.Y."/>
            <person name="Jade Lu M.Y."/>
            <person name="Nakayashiki H."/>
            <person name="Li W.H."/>
        </authorList>
    </citation>
    <scope>NUCLEOTIDE SEQUENCE [LARGE SCALE GENOMIC DNA]</scope>
    <source>
        <strain evidence="6">MZ5-1-6</strain>
    </source>
</reference>
<feature type="chain" id="PRO_5020551219" description="CBM1 domain-containing protein" evidence="4">
    <location>
        <begin position="20"/>
        <end position="321"/>
    </location>
</feature>
<dbReference type="Proteomes" id="UP000294847">
    <property type="component" value="Chromosome 5"/>
</dbReference>
<dbReference type="InterPro" id="IPR013319">
    <property type="entry name" value="GH11/12"/>
</dbReference>
<dbReference type="PANTHER" id="PTHR34002">
    <property type="entry name" value="BLR1656 PROTEIN"/>
    <property type="match status" value="1"/>
</dbReference>
<sequence>MIKTLTAAITLLAAGGVFAVPHPVANEKPTRTQPLSKRATTVCGQWDSVQTGGYTVYNNLWGKDSGTGSQCLTVDGVSSGLLSWSTSWSWSGGQYNVKSYPNAVVSAPAARLSAISSIPTRWQWRQKLIPDRDAICSYTGNSMVANVAYDLFTNSNCGTTPEYEIMVWIGAYGGAGPISQSGQPIASPNIGGVTWRLYKGSHSQMTVFSFVSPGQITNYSGDLVNFVRYLTQSQGMPASQCLYSAGAGTEPFTGSNARFTTSGYSMSISTSGSGGGEGGGGPNPPSCAALYGQCGGSGWSGPTCCTQGTCKAANQWYSQCS</sequence>
<dbReference type="InterPro" id="IPR013320">
    <property type="entry name" value="ConA-like_dom_sf"/>
</dbReference>
<evidence type="ECO:0000313" key="7">
    <source>
        <dbReference type="Proteomes" id="UP000294847"/>
    </source>
</evidence>
<dbReference type="GO" id="GO:0005576">
    <property type="term" value="C:extracellular region"/>
    <property type="evidence" value="ECO:0007669"/>
    <property type="project" value="InterPro"/>
</dbReference>
<feature type="domain" description="CBM1" evidence="5">
    <location>
        <begin position="286"/>
        <end position="321"/>
    </location>
</feature>
<keyword evidence="3" id="KW-0326">Glycosidase</keyword>
<evidence type="ECO:0000313" key="6">
    <source>
        <dbReference type="EMBL" id="QBZ62005.1"/>
    </source>
</evidence>
<dbReference type="InterPro" id="IPR035971">
    <property type="entry name" value="CBD_sf"/>
</dbReference>
<evidence type="ECO:0000256" key="4">
    <source>
        <dbReference type="SAM" id="SignalP"/>
    </source>
</evidence>
<proteinExistence type="inferred from homology"/>
<dbReference type="AlphaFoldDB" id="A0A4P7NIZ3"/>
<keyword evidence="3" id="KW-0378">Hydrolase</keyword>
<dbReference type="EMBL" id="CP034208">
    <property type="protein sequence ID" value="QBZ62005.1"/>
    <property type="molecule type" value="Genomic_DNA"/>
</dbReference>
<dbReference type="InterPro" id="IPR002594">
    <property type="entry name" value="GH12"/>
</dbReference>
<dbReference type="SUPFAM" id="SSF49899">
    <property type="entry name" value="Concanavalin A-like lectins/glucanases"/>
    <property type="match status" value="1"/>
</dbReference>
<feature type="signal peptide" evidence="4">
    <location>
        <begin position="1"/>
        <end position="19"/>
    </location>
</feature>
<dbReference type="SMART" id="SM00236">
    <property type="entry name" value="fCBD"/>
    <property type="match status" value="1"/>
</dbReference>
<name>A0A4P7NIZ3_PYROR</name>
<keyword evidence="3" id="KW-0624">Polysaccharide degradation</keyword>
<dbReference type="PROSITE" id="PS51164">
    <property type="entry name" value="CBM1_2"/>
    <property type="match status" value="1"/>
</dbReference>
<dbReference type="Gene3D" id="2.60.120.180">
    <property type="match status" value="1"/>
</dbReference>
<comment type="similarity">
    <text evidence="1 3">Belongs to the glycosyl hydrolase 12 (cellulase H) family.</text>
</comment>
<dbReference type="GO" id="GO:0030248">
    <property type="term" value="F:cellulose binding"/>
    <property type="evidence" value="ECO:0007669"/>
    <property type="project" value="InterPro"/>
</dbReference>
<evidence type="ECO:0000256" key="1">
    <source>
        <dbReference type="ARBA" id="ARBA00005519"/>
    </source>
</evidence>
<organism evidence="6 7">
    <name type="scientific">Pyricularia oryzae</name>
    <name type="common">Rice blast fungus</name>
    <name type="synonym">Magnaporthe oryzae</name>
    <dbReference type="NCBI Taxonomy" id="318829"/>
    <lineage>
        <taxon>Eukaryota</taxon>
        <taxon>Fungi</taxon>
        <taxon>Dikarya</taxon>
        <taxon>Ascomycota</taxon>
        <taxon>Pezizomycotina</taxon>
        <taxon>Sordariomycetes</taxon>
        <taxon>Sordariomycetidae</taxon>
        <taxon>Magnaporthales</taxon>
        <taxon>Pyriculariaceae</taxon>
        <taxon>Pyricularia</taxon>
    </lineage>
</organism>
<evidence type="ECO:0000256" key="3">
    <source>
        <dbReference type="RuleBase" id="RU361163"/>
    </source>
</evidence>
<keyword evidence="2 4" id="KW-0732">Signal</keyword>
<gene>
    <name evidence="6" type="ORF">PoMZ_10879</name>
</gene>
<dbReference type="Pfam" id="PF00734">
    <property type="entry name" value="CBM_1"/>
    <property type="match status" value="1"/>
</dbReference>
<keyword evidence="3" id="KW-0119">Carbohydrate metabolism</keyword>
<dbReference type="PROSITE" id="PS00562">
    <property type="entry name" value="CBM1_1"/>
    <property type="match status" value="1"/>
</dbReference>
<accession>A0A4P7NIZ3</accession>
<dbReference type="SUPFAM" id="SSF57180">
    <property type="entry name" value="Cellulose-binding domain"/>
    <property type="match status" value="1"/>
</dbReference>
<dbReference type="PANTHER" id="PTHR34002:SF9">
    <property type="entry name" value="XYLOGLUCAN-SPECIFIC ENDO-BETA-1,4-GLUCANASE A"/>
    <property type="match status" value="1"/>
</dbReference>
<dbReference type="GO" id="GO:0008810">
    <property type="term" value="F:cellulase activity"/>
    <property type="evidence" value="ECO:0007669"/>
    <property type="project" value="InterPro"/>
</dbReference>
<protein>
    <recommendedName>
        <fullName evidence="5">CBM1 domain-containing protein</fullName>
    </recommendedName>
</protein>
<dbReference type="Pfam" id="PF01670">
    <property type="entry name" value="Glyco_hydro_12"/>
    <property type="match status" value="1"/>
</dbReference>
<dbReference type="InterPro" id="IPR000254">
    <property type="entry name" value="CBD"/>
</dbReference>